<reference evidence="1 2" key="1">
    <citation type="submission" date="2017-06" db="EMBL/GenBank/DDBJ databases">
        <title>Novel microbial phyla capable of carbon fixation and sulfur reduction in deep-sea sediments.</title>
        <authorList>
            <person name="Huang J."/>
            <person name="Baker B."/>
            <person name="Wang Y."/>
        </authorList>
    </citation>
    <scope>NUCLEOTIDE SEQUENCE [LARGE SCALE GENOMIC DNA]</scope>
    <source>
        <strain evidence="1">B3_LCP</strain>
    </source>
</reference>
<dbReference type="Proteomes" id="UP000319619">
    <property type="component" value="Unassembled WGS sequence"/>
</dbReference>
<evidence type="ECO:0000313" key="1">
    <source>
        <dbReference type="EMBL" id="TKJ38551.1"/>
    </source>
</evidence>
<name>A0A532UUF6_UNCL8</name>
<dbReference type="AlphaFoldDB" id="A0A532UUF6"/>
<accession>A0A532UUF6</accession>
<protein>
    <submittedName>
        <fullName evidence="1">Uncharacterized protein</fullName>
    </submittedName>
</protein>
<organism evidence="1 2">
    <name type="scientific">candidate division LCP-89 bacterium B3_LCP</name>
    <dbReference type="NCBI Taxonomy" id="2012998"/>
    <lineage>
        <taxon>Bacteria</taxon>
        <taxon>Pseudomonadati</taxon>
        <taxon>Bacteria division LCP-89</taxon>
    </lineage>
</organism>
<sequence length="70" mass="8206">MQQNMYPDSLKDMISIANELDFPLTQRKAKDLLLSCEDKLDHAVQSAIKEVLQEEVERAWLDDEDRRLCL</sequence>
<gene>
    <name evidence="1" type="ORF">CEE37_12355</name>
</gene>
<dbReference type="EMBL" id="NJBN01000009">
    <property type="protein sequence ID" value="TKJ38551.1"/>
    <property type="molecule type" value="Genomic_DNA"/>
</dbReference>
<evidence type="ECO:0000313" key="2">
    <source>
        <dbReference type="Proteomes" id="UP000319619"/>
    </source>
</evidence>
<proteinExistence type="predicted"/>
<comment type="caution">
    <text evidence="1">The sequence shown here is derived from an EMBL/GenBank/DDBJ whole genome shotgun (WGS) entry which is preliminary data.</text>
</comment>